<feature type="region of interest" description="Disordered" evidence="1">
    <location>
        <begin position="1"/>
        <end position="26"/>
    </location>
</feature>
<evidence type="ECO:0000256" key="1">
    <source>
        <dbReference type="SAM" id="MobiDB-lite"/>
    </source>
</evidence>
<dbReference type="AlphaFoldDB" id="A0A917WEZ7"/>
<accession>A0A917WEZ7</accession>
<protein>
    <recommendedName>
        <fullName evidence="2">OLD protein-like TOPRIM domain-containing protein</fullName>
    </recommendedName>
</protein>
<evidence type="ECO:0000313" key="4">
    <source>
        <dbReference type="Proteomes" id="UP000655208"/>
    </source>
</evidence>
<dbReference type="EMBL" id="BMNA01000003">
    <property type="protein sequence ID" value="GGL98644.1"/>
    <property type="molecule type" value="Genomic_DNA"/>
</dbReference>
<organism evidence="3 4">
    <name type="scientific">Nakamurella endophytica</name>
    <dbReference type="NCBI Taxonomy" id="1748367"/>
    <lineage>
        <taxon>Bacteria</taxon>
        <taxon>Bacillati</taxon>
        <taxon>Actinomycetota</taxon>
        <taxon>Actinomycetes</taxon>
        <taxon>Nakamurellales</taxon>
        <taxon>Nakamurellaceae</taxon>
        <taxon>Nakamurella</taxon>
    </lineage>
</organism>
<sequence>MIPSDRVVAAPPPPGSVPGATVSTPGTLGTVSAPGTLGTVSAVVLVEGTSDRVALEVLARRRGRDLSAERVAVVAMHGITNLRTHLRRYGPTGPDLRIAGLCDAAEEGYVAAVLQDAGLGTVREAGFRVCRADLEDELITAVGVAGALDVIDAQGELRSLRRLQRQPAQRDRPTHDQVRRFLSGRSGNKERYARLFAEALDPDRTPAPLAGVLARV</sequence>
<name>A0A917WEZ7_9ACTN</name>
<gene>
    <name evidence="3" type="ORF">GCM10011594_18140</name>
</gene>
<evidence type="ECO:0000313" key="3">
    <source>
        <dbReference type="EMBL" id="GGL98644.1"/>
    </source>
</evidence>
<reference evidence="3" key="2">
    <citation type="submission" date="2020-09" db="EMBL/GenBank/DDBJ databases">
        <authorList>
            <person name="Sun Q."/>
            <person name="Zhou Y."/>
        </authorList>
    </citation>
    <scope>NUCLEOTIDE SEQUENCE</scope>
    <source>
        <strain evidence="3">CGMCC 4.7308</strain>
    </source>
</reference>
<dbReference type="InterPro" id="IPR034139">
    <property type="entry name" value="TOPRIM_OLD"/>
</dbReference>
<evidence type="ECO:0000259" key="2">
    <source>
        <dbReference type="Pfam" id="PF20469"/>
    </source>
</evidence>
<keyword evidence="4" id="KW-1185">Reference proteome</keyword>
<dbReference type="Proteomes" id="UP000655208">
    <property type="component" value="Unassembled WGS sequence"/>
</dbReference>
<comment type="caution">
    <text evidence="3">The sequence shown here is derived from an EMBL/GenBank/DDBJ whole genome shotgun (WGS) entry which is preliminary data.</text>
</comment>
<dbReference type="Pfam" id="PF20469">
    <property type="entry name" value="OLD-like_TOPRIM"/>
    <property type="match status" value="1"/>
</dbReference>
<proteinExistence type="predicted"/>
<feature type="domain" description="OLD protein-like TOPRIM" evidence="2">
    <location>
        <begin position="42"/>
        <end position="84"/>
    </location>
</feature>
<reference evidence="3" key="1">
    <citation type="journal article" date="2014" name="Int. J. Syst. Evol. Microbiol.">
        <title>Complete genome sequence of Corynebacterium casei LMG S-19264T (=DSM 44701T), isolated from a smear-ripened cheese.</title>
        <authorList>
            <consortium name="US DOE Joint Genome Institute (JGI-PGF)"/>
            <person name="Walter F."/>
            <person name="Albersmeier A."/>
            <person name="Kalinowski J."/>
            <person name="Ruckert C."/>
        </authorList>
    </citation>
    <scope>NUCLEOTIDE SEQUENCE</scope>
    <source>
        <strain evidence="3">CGMCC 4.7308</strain>
    </source>
</reference>
<dbReference type="RefSeq" id="WP_229674209.1">
    <property type="nucleotide sequence ID" value="NZ_BMNA01000003.1"/>
</dbReference>